<evidence type="ECO:0000313" key="1">
    <source>
        <dbReference type="EMBL" id="ETI69387.1"/>
    </source>
</evidence>
<dbReference type="AlphaFoldDB" id="A0AB94IQY3"/>
<gene>
    <name evidence="1" type="ORF">BAVI_07381</name>
</gene>
<evidence type="ECO:0000313" key="2">
    <source>
        <dbReference type="Proteomes" id="UP000018877"/>
    </source>
</evidence>
<comment type="caution">
    <text evidence="1">The sequence shown here is derived from an EMBL/GenBank/DDBJ whole genome shotgun (WGS) entry which is preliminary data.</text>
</comment>
<dbReference type="Proteomes" id="UP000018877">
    <property type="component" value="Unassembled WGS sequence"/>
</dbReference>
<protein>
    <submittedName>
        <fullName evidence="1">Uncharacterized protein</fullName>
    </submittedName>
</protein>
<organism evidence="1 2">
    <name type="scientific">Neobacillus vireti LMG 21834</name>
    <dbReference type="NCBI Taxonomy" id="1131730"/>
    <lineage>
        <taxon>Bacteria</taxon>
        <taxon>Bacillati</taxon>
        <taxon>Bacillota</taxon>
        <taxon>Bacilli</taxon>
        <taxon>Bacillales</taxon>
        <taxon>Bacillaceae</taxon>
        <taxon>Neobacillus</taxon>
    </lineage>
</organism>
<name>A0AB94IQY3_9BACI</name>
<sequence>MLTEQDSLTKRRKFNGKFRLGYFEITTHIGLAYLYNNELNGQEDYDYKKKIEEFLNDDSPIIYNYIYPRDDEDLLYQVDHFAPLNRNNHKPIYIDMWNKLSDELDINEIKKCVKILVKEFLHENIPNVELLDIPTYDETKNA</sequence>
<accession>A0AB94IQY3</accession>
<keyword evidence="2" id="KW-1185">Reference proteome</keyword>
<proteinExistence type="predicted"/>
<dbReference type="EMBL" id="ALAN01000054">
    <property type="protein sequence ID" value="ETI69387.1"/>
    <property type="molecule type" value="Genomic_DNA"/>
</dbReference>
<reference evidence="1 2" key="1">
    <citation type="journal article" date="2014" name="Environ. Microbiol.">
        <title>The nitrate-ammonifying and nosZ-carrying bacterium Bacillus vireti is a potent source and sink for nitric and nitrous oxide under high nitrate conditions.</title>
        <authorList>
            <person name="Mania D."/>
            <person name="Heylen K."/>
            <person name="van Spanning R.J."/>
            <person name="Frostegard A."/>
        </authorList>
    </citation>
    <scope>NUCLEOTIDE SEQUENCE [LARGE SCALE GENOMIC DNA]</scope>
    <source>
        <strain evidence="1 2">LMG 21834</strain>
    </source>
</reference>